<dbReference type="SUPFAM" id="SSF51735">
    <property type="entry name" value="NAD(P)-binding Rossmann-fold domains"/>
    <property type="match status" value="1"/>
</dbReference>
<accession>A0A1Q9F4V3</accession>
<dbReference type="GO" id="GO:0009051">
    <property type="term" value="P:pentose-phosphate shunt, oxidative branch"/>
    <property type="evidence" value="ECO:0007669"/>
    <property type="project" value="TreeGrafter"/>
</dbReference>
<name>A0A1Q9F4V3_SYMMI</name>
<evidence type="ECO:0000313" key="8">
    <source>
        <dbReference type="EMBL" id="OLQ14696.1"/>
    </source>
</evidence>
<dbReference type="Proteomes" id="UP000186817">
    <property type="component" value="Unassembled WGS sequence"/>
</dbReference>
<keyword evidence="3" id="KW-0313">Glucose metabolism</keyword>
<dbReference type="Gene3D" id="3.30.360.10">
    <property type="entry name" value="Dihydrodipicolinate Reductase, domain 2"/>
    <property type="match status" value="1"/>
</dbReference>
<dbReference type="GO" id="GO:0004345">
    <property type="term" value="F:glucose-6-phosphate dehydrogenase activity"/>
    <property type="evidence" value="ECO:0007669"/>
    <property type="project" value="UniProtKB-EC"/>
</dbReference>
<dbReference type="PANTHER" id="PTHR23429">
    <property type="entry name" value="GLUCOSE-6-PHOSPHATE 1-DEHYDROGENASE G6PD"/>
    <property type="match status" value="1"/>
</dbReference>
<evidence type="ECO:0000256" key="4">
    <source>
        <dbReference type="ARBA" id="ARBA00022857"/>
    </source>
</evidence>
<evidence type="ECO:0000259" key="7">
    <source>
        <dbReference type="Pfam" id="PF00479"/>
    </source>
</evidence>
<sequence length="389" mass="43638">MMVAMIGVEKHWWHQHVTSHLNLVVFGVASSPCWHVLKAAGDLAKKKTFPSIFQLLVAEGFVVAVSLAWVATPNEQGQVGSRIADTIYVDIGDDPDYHKDISDTESLPIAQVHVPTVGFFSLTLQTDWMMENVALVNFKDVETFRLRAVWEFRVHEDKHSCDVGGVNATLFEGLPQLEKSGLWELHKCLQTNANGLVDNRIFYLALPFLFREAVKLIRQALEDRVGIRVEDLQRSAVPACVIVEKPFGHDLQSAGVGLGTVTFRAGKRSQVYRIDHYLAKNMGLRNILAVRLYDFDSLPVVARMADNVSIVRITFKENINVAGRAGYFDGLSLGYSKPACDLLQPDPDTDQDERYGIIRVASSAAQGEWDRFCRQKALYKRDFTSENLI</sequence>
<reference evidence="8 9" key="1">
    <citation type="submission" date="2016-02" db="EMBL/GenBank/DDBJ databases">
        <title>Genome analysis of coral dinoflagellate symbionts highlights evolutionary adaptations to a symbiotic lifestyle.</title>
        <authorList>
            <person name="Aranda M."/>
            <person name="Li Y."/>
            <person name="Liew Y.J."/>
            <person name="Baumgarten S."/>
            <person name="Simakov O."/>
            <person name="Wilson M."/>
            <person name="Piel J."/>
            <person name="Ashoor H."/>
            <person name="Bougouffa S."/>
            <person name="Bajic V.B."/>
            <person name="Ryu T."/>
            <person name="Ravasi T."/>
            <person name="Bayer T."/>
            <person name="Micklem G."/>
            <person name="Kim H."/>
            <person name="Bhak J."/>
            <person name="Lajeunesse T.C."/>
            <person name="Voolstra C.R."/>
        </authorList>
    </citation>
    <scope>NUCLEOTIDE SEQUENCE [LARGE SCALE GENOMIC DNA]</scope>
    <source>
        <strain evidence="8 9">CCMP2467</strain>
    </source>
</reference>
<dbReference type="OrthoDB" id="60984at2759"/>
<evidence type="ECO:0000256" key="5">
    <source>
        <dbReference type="ARBA" id="ARBA00023002"/>
    </source>
</evidence>
<comment type="caution">
    <text evidence="8">The sequence shown here is derived from an EMBL/GenBank/DDBJ whole genome shotgun (WGS) entry which is preliminary data.</text>
</comment>
<evidence type="ECO:0000313" key="9">
    <source>
        <dbReference type="Proteomes" id="UP000186817"/>
    </source>
</evidence>
<keyword evidence="4" id="KW-0521">NADP</keyword>
<dbReference type="InterPro" id="IPR022674">
    <property type="entry name" value="G6P_DH_NAD-bd"/>
</dbReference>
<dbReference type="Gene3D" id="3.40.50.720">
    <property type="entry name" value="NAD(P)-binding Rossmann-like Domain"/>
    <property type="match status" value="1"/>
</dbReference>
<dbReference type="EMBL" id="LSRX01000012">
    <property type="protein sequence ID" value="OLQ14696.1"/>
    <property type="molecule type" value="Genomic_DNA"/>
</dbReference>
<dbReference type="InterPro" id="IPR036291">
    <property type="entry name" value="NAD(P)-bd_dom_sf"/>
</dbReference>
<organism evidence="8 9">
    <name type="scientific">Symbiodinium microadriaticum</name>
    <name type="common">Dinoflagellate</name>
    <name type="synonym">Zooxanthella microadriatica</name>
    <dbReference type="NCBI Taxonomy" id="2951"/>
    <lineage>
        <taxon>Eukaryota</taxon>
        <taxon>Sar</taxon>
        <taxon>Alveolata</taxon>
        <taxon>Dinophyceae</taxon>
        <taxon>Suessiales</taxon>
        <taxon>Symbiodiniaceae</taxon>
        <taxon>Symbiodinium</taxon>
    </lineage>
</organism>
<dbReference type="InterPro" id="IPR001282">
    <property type="entry name" value="G6P_DH"/>
</dbReference>
<keyword evidence="5" id="KW-0560">Oxidoreductase</keyword>
<gene>
    <name evidence="8" type="primary">G6PD</name>
    <name evidence="8" type="ORF">AK812_SmicGene1159</name>
</gene>
<evidence type="ECO:0000256" key="6">
    <source>
        <dbReference type="ARBA" id="ARBA00023277"/>
    </source>
</evidence>
<proteinExistence type="predicted"/>
<keyword evidence="9" id="KW-1185">Reference proteome</keyword>
<protein>
    <recommendedName>
        <fullName evidence="2">glucose-6-phosphate dehydrogenase (NADP(+))</fullName>
        <ecNumber evidence="2">1.1.1.49</ecNumber>
    </recommendedName>
</protein>
<dbReference type="AlphaFoldDB" id="A0A1Q9F4V3"/>
<dbReference type="EC" id="1.1.1.49" evidence="2"/>
<keyword evidence="6" id="KW-0119">Carbohydrate metabolism</keyword>
<evidence type="ECO:0000256" key="3">
    <source>
        <dbReference type="ARBA" id="ARBA00022526"/>
    </source>
</evidence>
<feature type="domain" description="Glucose-6-phosphate dehydrogenase NAD-binding" evidence="7">
    <location>
        <begin position="182"/>
        <end position="282"/>
    </location>
</feature>
<dbReference type="PRINTS" id="PR00079">
    <property type="entry name" value="G6PDHDRGNASE"/>
</dbReference>
<dbReference type="Pfam" id="PF00479">
    <property type="entry name" value="G6PD_N"/>
    <property type="match status" value="1"/>
</dbReference>
<dbReference type="GO" id="GO:0050661">
    <property type="term" value="F:NADP binding"/>
    <property type="evidence" value="ECO:0007669"/>
    <property type="project" value="InterPro"/>
</dbReference>
<evidence type="ECO:0000256" key="2">
    <source>
        <dbReference type="ARBA" id="ARBA00013019"/>
    </source>
</evidence>
<dbReference type="GO" id="GO:0006006">
    <property type="term" value="P:glucose metabolic process"/>
    <property type="evidence" value="ECO:0007669"/>
    <property type="project" value="UniProtKB-KW"/>
</dbReference>
<comment type="pathway">
    <text evidence="1">Carbohydrate degradation; pentose phosphate pathway; D-ribulose 5-phosphate from D-glucose 6-phosphate (oxidative stage): step 1/3.</text>
</comment>
<evidence type="ECO:0000256" key="1">
    <source>
        <dbReference type="ARBA" id="ARBA00004937"/>
    </source>
</evidence>
<dbReference type="PANTHER" id="PTHR23429:SF0">
    <property type="entry name" value="GLUCOSE-6-PHOSPHATE 1-DEHYDROGENASE"/>
    <property type="match status" value="1"/>
</dbReference>